<evidence type="ECO:0000313" key="2">
    <source>
        <dbReference type="Proteomes" id="UP000026906"/>
    </source>
</evidence>
<reference evidence="2" key="1">
    <citation type="submission" date="2014-09" db="EMBL/GenBank/DDBJ databases">
        <authorList>
            <person name="Sauder A.B."/>
            <person name="McKenzie Q.R."/>
            <person name="Temple L.M."/>
            <person name="Alexis B.K."/>
            <person name="Al-Atrache Z."/>
            <person name="Lewis L.O."/>
            <person name="Loesser-Casey K.E."/>
            <person name="Mitchell K.J."/>
        </authorList>
    </citation>
    <scope>NUCLEOTIDE SEQUENCE [LARGE SCALE GENOMIC DNA]</scope>
</reference>
<sequence>MMYTDIPPAGAMRTISAIHRHALDEKLSRGMREAIVNEINDAAGNGNTATVIHAENCNVLEPMRIFFFRYEEFKYILDEFRTRGYVVKYTPPLESKLVGGLDTPPHIFISWEKVNLEKGDDK</sequence>
<dbReference type="EMBL" id="KJ489401">
    <property type="protein sequence ID" value="AHZ10794.1"/>
    <property type="molecule type" value="Genomic_DNA"/>
</dbReference>
<dbReference type="Proteomes" id="UP000026906">
    <property type="component" value="Segment"/>
</dbReference>
<accession>A0A024B2E8</accession>
<evidence type="ECO:0000313" key="1">
    <source>
        <dbReference type="EMBL" id="AHZ10794.1"/>
    </source>
</evidence>
<dbReference type="KEGG" id="vg:19525921"/>
<dbReference type="GeneID" id="19525921"/>
<name>A0A024B2E8_9CAUD</name>
<dbReference type="RefSeq" id="YP_009036283.1">
    <property type="nucleotide sequence ID" value="NC_024211.1"/>
</dbReference>
<protein>
    <submittedName>
        <fullName evidence="1">Uncharacterized protein</fullName>
    </submittedName>
</protein>
<proteinExistence type="predicted"/>
<keyword evidence="2" id="KW-1185">Reference proteome</keyword>
<organism evidence="1 2">
    <name type="scientific">Bacillus phage Megatron</name>
    <dbReference type="NCBI Taxonomy" id="1486661"/>
    <lineage>
        <taxon>Viruses</taxon>
        <taxon>Duplodnaviria</taxon>
        <taxon>Heunggongvirae</taxon>
        <taxon>Uroviricota</taxon>
        <taxon>Caudoviricetes</taxon>
        <taxon>Herelleviridae</taxon>
        <taxon>Bastillevirinae</taxon>
        <taxon>Wphvirus</taxon>
        <taxon>Wphvirus megatron</taxon>
    </lineage>
</organism>